<keyword evidence="1" id="KW-0472">Membrane</keyword>
<keyword evidence="1" id="KW-0812">Transmembrane</keyword>
<feature type="transmembrane region" description="Helical" evidence="1">
    <location>
        <begin position="30"/>
        <end position="52"/>
    </location>
</feature>
<protein>
    <submittedName>
        <fullName evidence="2">Uncharacterized protein</fullName>
    </submittedName>
</protein>
<evidence type="ECO:0000313" key="2">
    <source>
        <dbReference type="EMBL" id="ESK65708.1"/>
    </source>
</evidence>
<sequence>MVSSELGGNTMSHTQYTLAANRRYASKRTLFYSLLATFMLVLSLVTPSLALAQSDALSGTYLAQSTHLIKKVTVTETVMELEIDAEQLAKQGQAFQTLMTVNQRALAKKIKPGMTSQEIEKTRQELGLDVAAYQKALGQEVEPDKMVEVLENQVSGLYAHVRETGTIYLRLTKPELSQSEGTIRVRLLGEEVLTLTEASDQGFKLDQVSFVKE</sequence>
<name>W1Q3G3_ABIDE</name>
<evidence type="ECO:0000256" key="1">
    <source>
        <dbReference type="SAM" id="Phobius"/>
    </source>
</evidence>
<keyword evidence="1" id="KW-1133">Transmembrane helix</keyword>
<accession>W1Q3G3</accession>
<gene>
    <name evidence="2" type="ORF">GCWU000182_000983</name>
</gene>
<evidence type="ECO:0000313" key="3">
    <source>
        <dbReference type="Proteomes" id="UP000019050"/>
    </source>
</evidence>
<dbReference type="Proteomes" id="UP000019050">
    <property type="component" value="Unassembled WGS sequence"/>
</dbReference>
<dbReference type="HOGENOM" id="CLU_1292097_0_0_9"/>
<organism evidence="2 3">
    <name type="scientific">Abiotrophia defectiva ATCC 49176</name>
    <dbReference type="NCBI Taxonomy" id="592010"/>
    <lineage>
        <taxon>Bacteria</taxon>
        <taxon>Bacillati</taxon>
        <taxon>Bacillota</taxon>
        <taxon>Bacilli</taxon>
        <taxon>Lactobacillales</taxon>
        <taxon>Aerococcaceae</taxon>
        <taxon>Abiotrophia</taxon>
    </lineage>
</organism>
<dbReference type="EMBL" id="ACIN03000006">
    <property type="protein sequence ID" value="ESK65708.1"/>
    <property type="molecule type" value="Genomic_DNA"/>
</dbReference>
<comment type="caution">
    <text evidence="2">The sequence shown here is derived from an EMBL/GenBank/DDBJ whole genome shotgun (WGS) entry which is preliminary data.</text>
</comment>
<dbReference type="AlphaFoldDB" id="W1Q3G3"/>
<keyword evidence="3" id="KW-1185">Reference proteome</keyword>
<proteinExistence type="predicted"/>
<reference evidence="2" key="1">
    <citation type="submission" date="2013-06" db="EMBL/GenBank/DDBJ databases">
        <authorList>
            <person name="Weinstock G."/>
            <person name="Sodergren E."/>
            <person name="Clifton S."/>
            <person name="Fulton L."/>
            <person name="Fulton B."/>
            <person name="Courtney L."/>
            <person name="Fronick C."/>
            <person name="Harrison M."/>
            <person name="Strong C."/>
            <person name="Farmer C."/>
            <person name="Delahaunty K."/>
            <person name="Markovic C."/>
            <person name="Hall O."/>
            <person name="Minx P."/>
            <person name="Tomlinson C."/>
            <person name="Mitreva M."/>
            <person name="Nelson J."/>
            <person name="Hou S."/>
            <person name="Wollam A."/>
            <person name="Pepin K.H."/>
            <person name="Johnson M."/>
            <person name="Bhonagiri V."/>
            <person name="Nash W.E."/>
            <person name="Warren W."/>
            <person name="Chinwalla A."/>
            <person name="Mardis E.R."/>
            <person name="Wilson R.K."/>
        </authorList>
    </citation>
    <scope>NUCLEOTIDE SEQUENCE [LARGE SCALE GENOMIC DNA]</scope>
    <source>
        <strain evidence="2">ATCC 49176</strain>
    </source>
</reference>
<dbReference type="STRING" id="592010.GCWU000182_000983"/>